<feature type="compositionally biased region" description="Polar residues" evidence="15">
    <location>
        <begin position="1603"/>
        <end position="1615"/>
    </location>
</feature>
<feature type="region of interest" description="Disordered" evidence="15">
    <location>
        <begin position="1421"/>
        <end position="1452"/>
    </location>
</feature>
<feature type="domain" description="MIR" evidence="19">
    <location>
        <begin position="88"/>
        <end position="142"/>
    </location>
</feature>
<dbReference type="InterPro" id="IPR016093">
    <property type="entry name" value="MIR_motif"/>
</dbReference>
<dbReference type="SUPFAM" id="SSF49899">
    <property type="entry name" value="Concanavalin A-like lectins/glucanases"/>
    <property type="match status" value="2"/>
</dbReference>
<feature type="transmembrane region" description="Helical" evidence="16">
    <location>
        <begin position="5484"/>
        <end position="5505"/>
    </location>
</feature>
<feature type="transmembrane region" description="Helical" evidence="16">
    <location>
        <begin position="5354"/>
        <end position="5381"/>
    </location>
</feature>
<evidence type="ECO:0000256" key="8">
    <source>
        <dbReference type="ARBA" id="ARBA00022951"/>
    </source>
</evidence>
<evidence type="ECO:0000256" key="1">
    <source>
        <dbReference type="ARBA" id="ARBA00004326"/>
    </source>
</evidence>
<evidence type="ECO:0000256" key="4">
    <source>
        <dbReference type="ARBA" id="ARBA00022673"/>
    </source>
</evidence>
<dbReference type="InterPro" id="IPR003032">
    <property type="entry name" value="Ryanodine_rcpt"/>
</dbReference>
<feature type="transmembrane region" description="Helical" evidence="16">
    <location>
        <begin position="4918"/>
        <end position="4941"/>
    </location>
</feature>
<keyword evidence="2" id="KW-0813">Transport</keyword>
<keyword evidence="9 16" id="KW-1133">Transmembrane helix</keyword>
<keyword evidence="10" id="KW-0406">Ion transport</keyword>
<feature type="region of interest" description="Disordered" evidence="15">
    <location>
        <begin position="4020"/>
        <end position="4044"/>
    </location>
</feature>
<dbReference type="Gene3D" id="1.10.238.10">
    <property type="entry name" value="EF-hand"/>
    <property type="match status" value="1"/>
</dbReference>
<dbReference type="Gene3D" id="2.80.10.50">
    <property type="match status" value="2"/>
</dbReference>
<feature type="region of interest" description="Disordered" evidence="15">
    <location>
        <begin position="2505"/>
        <end position="2532"/>
    </location>
</feature>
<dbReference type="GO" id="GO:0005790">
    <property type="term" value="C:smooth endoplasmic reticulum"/>
    <property type="evidence" value="ECO:0007669"/>
    <property type="project" value="TreeGrafter"/>
</dbReference>
<sequence>MAEEEISFLRTGDYICLSCLSHGLAERLCLGAEGFGNRMCSLECIARETPPPNMPPCVFLLEQALSARALQEMLSSKSELSDSSHSSHRTLLYGHAVRLKHRNSAMYLACLSTSSTEDKLAFDVGLEREADTEACWWTIHPASKQRSVGEKVRIGDDLILVSVSSERYLHVYGDSFSASGVIASFQQTLWTVIPISSGVVRQKSLHMAFGGDVIRLFHGDECLTIQTTDSVEGGAGQNLSSGNGGPGGAAMAQQLQNEYHQSVMYQLGSISGHARSLWQIEHTKTKWCAGFFSWDCAVRLRHVTTGRYLGIIPQSGGASSGHIDVFLLSAIEANNDSCVFYIKQTKDDKKKVEDREQEGMGDPDVRLGETLIYLQHASTGWWLSYDSYETKKRGVGKVEEKKAVLLAEGHMDDVFSLVRAQEEESTSAAAIRRSTAVLTAFNRALDSYTNTSASANSVPNATAASFGNSPPTGVMNGGQSPHQLNMEEVNQCLEDLIEFFAQPELTEEHEVRQAKLAALSNRQDLFQEEGMIGLALETIDKFTGTFRTRREFAQAVGEEKGHEFDELGNYLYLLLAALIRGNHENCAQFAAPARLNWLFNRLELQQSFAEGVLDALHCVLTDSDEALNVITPHHIRTLIGLLDKQGRDPRVLEVLRSICMGRQGGAVRLNQDLIYDCLLPDRDLLLQTKLVSQSGSMRANLFVGTKDGGSMYTKWYFEVFVDALETISHQPATIRVGWCNTDGYLPHPVGGPGWGGISLGDDFYSFGFDGRYLWTGGKRKLAVYPTPEEAKDPNYAKSVVEGPHLKHGDVIGCLLDLTGPVIQFNLNGSLVKGYFQDFNTTGLFYPCVSMTARASARLALGGNQGRLRHGPPAGYAPIIDAMQPNQRLRLEPVFSFGRLDKAIYAGPSASPMPTQDVYVPQPINTNKVHLPIVVERIRDKLAENMHELWAMRKLEQGWTFGEKRDDVLKKHPNLTLFDKLPQNERQYSLTMALEMLKTTFALHFNIGYESLPEGTRMKTVKLPSSFIQTNGYKPQPLDLSAIRLSSRLEALVDQLAENTHNIWAKDRITQGWTYGPTEDNNLKRSPHLVPYSETNANIKRANRETAYDSVKTLLVYGYTIEAMSGDSVEHGGQNALGELEEKTTNYRAQVTRAVTRGKWYYEVELLTSGMVRVGWATALAPPDVVIGMRGSSFAFAPDQARKYHREGVAYGKFCQPGDVIGCMLNLTERNITFSLNGELMMDPLGQEIAFKDLKPGIGYVPAYTLGSGQQVKVNFGNVVQTLKYFTVCGLQEGYSPFAVNMSQPVPMWYSKVDPSLFVDLEKAHQSLETKVSSAYPPTINILAKAPSPTGMHPVEYLRLSLGIKCKSTFTTRSQQDRHANLDSLRHQFEPEVYPHSPMGIPGDPTNLALLAQDMTSSTLEVRDRRGKKNRLANPFKKARSRDASPEVSTAFGGPGSVSLLSGTASGSGVGSNLGRKMETGGAGSLLSGHPGGYSSNGHDTAAGTGGEDYDLTLPHIIAQDNAIADFMDEYAYTVLIPPGQNPGLVNVGWVLSNVKISKPAWKHGVAPFYVDPDFNSAQTTESDQMNDSTTVTTTATVDTTTAQPTVNGTKNGTKFSDTEKPQEDNLELAEVRQVAVCLLEQDLSLKTAVAERSSFLVNAGELLQRIATADDVGKRMSQGLAITCWVDVATGTLGFKLNDRETGIRYQVEPSTHLFAAAYVRPTARDCLQFELGRRSRYHLPLPAGMVRPPRRVNMPLPHRLTVQTLERVHWAPVPSENAKVYCMKMSDQRGWSMLLENTASKLVAQCPETNRCFSIFELEEQPDLLRFHAETLALYRAICCHGNHNIAQRLTTHVDKDQLLHVVTSKHLSGALRSQFIELLLAMHLESHMKLKKVTGREFIVPLEKDQLEPRKSRSKLLEAVNGWDPDHIPAVNEHRSIRPELVTDPHLLIPGADGTGSGNFVIPPSSSDPAQEANALANAIAAAGPGGLLKLADCPPFPVDILKKLTLDVLIDIVNTGGHVRDPFGGSFEHALLPLLRIVNHLLVMGSLDAKDLSTVLCLLNPKAFPLAQNWRTKITGSLLDLPLPESVKLEVCHLFQNLCDLRLRHRIESVIFFANTAVGEIQNDQLQRYMAIKMSNLPSSVAARRTREFRCPPNVQIQSLMHISGPGGPTGLWEELPPAEVPTQATDLLEGELADLEDEDETHPKNPCSEEIKDLLRLFHRRLMDHLGVVRPEVEVNWDYEAVIRAWQETTDPTALKQPQYRGLTMASLPSGEKSVPFPSPVASSPTPSTTTTTIDSSECNLNELSQIPLLPEDIGDPESGFGGPPRAVRAIWHLLSGPQSPSPKPSQLALGPISEPYTESPGHNLTRIVLETVTMWTKASNVEDVELIRQLFSLLYRQYGALDELREGLQRTYTIGYASKGDVTRLLRSLGRIRSLLGVQVGSNEETLLKNCLWDIMNNNVFFQHPDLIRVLAVHETVMQLMVHTLSNAALESTQSAARQTSGSELQLQQATDSGRPSPGPYAGGGTLPAVMEEAEDVSGSQLHDGSQRSATVGSTEMVVQCCRFLCYFCRTSWQNQKAMFDHLSYMLENSSMLLARPSLRGTCPLDVAYSSLMDNNELALALREKQLEKVAVYLSRCGVQSNAELLAKGYPDIGWDPVEGERFLDFLRFTVWVNGETVEENANLVVRLLIRRPECLGPALRGGTKVSNRRLADSQPAIGGMYGNSELPPGSPEGTNDSFNYPDENQSASLSVVAVSSAGGGLLKGIKEGIVMSAQIKLVKMAMEAEAHGLNPEDEDLGWRTVLMDYEDANLFVPLPYNFATLPPEDDDDYVDLGAAILTFYSVLVDLLGRCAPDVETTKSESVRGRAILQSLVSMQDLEGVLSLRFILPPPKLEMQVNAEGIEVWVDKSSMPPGLLPEHKASVVRFMERVYGLSDADTFVRLLENAFLPDMRAVTLLDSAQTGQAASDMTLALYRYICGSVLPLLTRYAHFLSVNDVAVGLLEATLHTAYRLSMCRSITNSQREVVSNFLVALIEHIQPSSMTNLLRKIATNMRSSARESSVSLRILTTFYQRFGSYYSSEGWSGADVVAPVTGEHGSRGEAKSGTGGRSGGERNVTSTGHFTRAGAAAMATEEEKNATAELFSLIFNKLSNRAYDAELYTYALPCLCAIGCALPPDYCSSHWNAPPKDMNQMIGKPEVSLSPPGGPDSDTRQSAQSYEAFRPEPLETAQIRLPNALSYLVDQFAQHCHDVWAHELVEQGYVYGPTLDESRRSHPNIRPFHSLSQHEQIRYIHPVTDTLRAMMVLGWTIDTSSIHHDGEGGFRRRRPTLTMENPQGYNPAPKDLHSVNVTRELIDLAERLADNAHQIWAKQKMQDLEAIGGGVHQLLVPYDILTDRERKRYRRLTHELIRYLQFYGYRLKYKSTQQASAVGAGPGTQSPTAGLQGEKGEGHPSSRFAYGLLSKLLDYVESAMTSVKESKPSQEFSRRHSSEHTSEEMKLLVKVVLPLVERYFNVRKNYFTDPYSGASIEEKKMAAMLFCKLFTLLRLKTKCFGSDVNVTVSCLKCLIQTIDVKAIVKISYAEDFVRVRLLPFFTYCADDLNLCVRNLEAGRYSHIKGTIRRGACSIHYVHMILLPTVKTMFEHISKTLCGDELLVGNLQVTCYRILNALYMLGTRSLKHTNRPYLQDELNRHRPVLGECLAALASCFPVAFLETELSANNPLSITYHSEEADYSFEARDLLRTISQTLPTLNDIIDDIARLAEAGSDCADEPHLIEVTLPMLCSYLPFWWRRNKQAQGQLARASGGGYDADQFDDSVDPMVGDLTENDENKLDDDDLPITTVTADLMNRVLGSVLQLIQNNIDSPCAPWMTRIATRTQPIVGNATIDMLGKYFLPVSERLLEQAMLVEALEEAYKAEKKLGNEASEKEVELVEAVELLVRNMFALYPLLIKFVDSYRSHWLQRPTLETERLFNAVARLFLVWAGSAHFKREEETFVGVHEIDTLSLIMPSAGLAQDVGSQGSPRSSIPDQSRANRGKRPKTGAFTSLMVASVKRLLPIGLSELGGRQQELVQRAKKMLLKRELSTDIIEYLKAALDREDDLQSDHRGKRWQKLLYEKIDRTIALTGCHAELGLSTKEDAVRRIFILAKVMHGIYIHDHPTCTHRGAWKKLLSSQRKRAVMACFRMMPLYAMPRHRAINLFLLSYHAEWLEHEESRGVQLIEDITKTSEESETISNASEGPEAATSAVPVSTAIPTMESSNLLVRSVTDSSISDSSDTESLSALSPGVESIEQAPEEGTSGQAGEQHGESSTSSPDPLHQLLTALCRTAMAQEPNDPLYLAYAKVMAKSCSGKDEDDEGGDDGEDESEGQSFQEQEEQKQKLLSEQNRLADRGAAEMILLQLAAARGEATAVAQASIELGIAILLEGNVNVQNRMLRYLDEKRLTGFFTSLAGLMQNCSVLDLDTFERCNKAEGLAVGLSDMEGITNLYDADFTCKIFRFLQLLCEGHNLEFQDYLRTQSGNTTSVNLIICTVDYLLRLQESIMDFYWHYSNKPVIDESGKKNFIKAIRIGKQLFRTLTEYIQGPCQGNQLALAHSRLWDAISGFFYLFAHMQDNLSKDPEQLELLHEFLNLQTEMMIMLLSMLEGNVVNGPIGRQMVDTLAESSANVEMTLTFFDIFLRMKEITTSDAFLAFDVNKDGWISHREFRTALEQQKTYSEDEITYIMGCVDANSDGKIDFQEFTERFYNPARDIGFNVALLLTNLSEHIPGDSRLDRLLVKAKGMLETFEPYLGRIEITNKSGSIERVYFEIRQQNIDQWEKPQIKDSKRAFLHTVVGESGDKEKLECFVNFAEDTIFEMQHAEEISGDDDNLQISRVVAVRNFLETTHLAYVGHFLAFILSFLQPSQLLSCWSALIKMSLVDIVTGLLGLIIGLLIGLTRLVRAIVCFCGRFFIAMASDPTATVPSSTSPAASSSPGGGLIRSAKTAADAIESGRNGGKTPSQSVDVSGGDMKPESNNLVSSAGPVDIVEMMQERQCWLLPEAEQLLLERIDPTKVPVLEEKSKSTAQRPKKNDQSEEKSAASVGLRQASATPAIEEPTVVELKPIPTSTFLISIFARNFYRFKLCALILAFLINFLLLCYRIEKRVGEEAAEGTEDASESLISSLGGTVSNLADNLMSEMAPADAEGDDIEVEEWITLSESACYLGPVLRILAIIHSLFSFSMLVAYYFLKVPLVIFKREKEISRMLEFDGMWISEQPSEDNFRAHWDKLVLSTPSFPHMYWDKFVKKKVLKKFKEQYDHQQIINLLGMTVSDSHASDANRHWYDPDWLRNLDVQYLIWKWGVIFTDNSFLYLVVYFIVSALGNLNYFFFSCHLLDVAISFKTLNTIVQSVTHNGKQLVLTVMLTSVVIYLYTVIAFNFFRKFYVKEDDGEKEYKCNDMLTCFIFHLHSGLRAGGGIGDEIEPPDGDAKEALRIVFDMTFFFFVIIILLAIIQGLIIDAFGDLRDQLEQVKDDLESKCFICGIGKEYFDATPHGFDRHVEKEHNFANYMYFLMHIINKPDTEFTGQETYVWELYQQRCWDFFPIGNCFRKQYEEELQAK</sequence>
<keyword evidence="13" id="KW-0407">Ion channel</keyword>
<dbReference type="InterPro" id="IPR048581">
    <property type="entry name" value="RYDR_Jsol"/>
</dbReference>
<dbReference type="PRINTS" id="PR00795">
    <property type="entry name" value="RYANODINER"/>
</dbReference>
<evidence type="ECO:0000256" key="6">
    <source>
        <dbReference type="ARBA" id="ARBA00022737"/>
    </source>
</evidence>
<keyword evidence="12" id="KW-1071">Ligand-gated ion channel</keyword>
<dbReference type="SUPFAM" id="SSF82109">
    <property type="entry name" value="MIR domain"/>
    <property type="match status" value="2"/>
</dbReference>
<feature type="compositionally biased region" description="Low complexity" evidence="15">
    <location>
        <begin position="4963"/>
        <end position="4978"/>
    </location>
</feature>
<evidence type="ECO:0000256" key="9">
    <source>
        <dbReference type="ARBA" id="ARBA00022989"/>
    </source>
</evidence>
<dbReference type="SMART" id="SM00472">
    <property type="entry name" value="MIR"/>
    <property type="match status" value="4"/>
</dbReference>
<keyword evidence="6" id="KW-0677">Repeat</keyword>
<dbReference type="GO" id="GO:0005219">
    <property type="term" value="F:ryanodine-sensitive calcium-release channel activity"/>
    <property type="evidence" value="ECO:0007669"/>
    <property type="project" value="InterPro"/>
</dbReference>
<dbReference type="GO" id="GO:0034704">
    <property type="term" value="C:calcium channel complex"/>
    <property type="evidence" value="ECO:0007669"/>
    <property type="project" value="TreeGrafter"/>
</dbReference>
<dbReference type="GO" id="GO:0033017">
    <property type="term" value="C:sarcoplasmic reticulum membrane"/>
    <property type="evidence" value="ECO:0007669"/>
    <property type="project" value="UniProtKB-SubCell"/>
</dbReference>
<feature type="compositionally biased region" description="Low complexity" evidence="15">
    <location>
        <begin position="4272"/>
        <end position="4289"/>
    </location>
</feature>
<dbReference type="Pfam" id="PF01365">
    <property type="entry name" value="RYDR_ITPR"/>
    <property type="match status" value="2"/>
</dbReference>
<evidence type="ECO:0000256" key="16">
    <source>
        <dbReference type="SAM" id="Phobius"/>
    </source>
</evidence>
<dbReference type="CDD" id="cd00051">
    <property type="entry name" value="EFh"/>
    <property type="match status" value="1"/>
</dbReference>
<keyword evidence="8" id="KW-0703">Sarcoplasmic reticulum</keyword>
<evidence type="ECO:0000256" key="12">
    <source>
        <dbReference type="ARBA" id="ARBA00023286"/>
    </source>
</evidence>
<feature type="compositionally biased region" description="Polar residues" evidence="15">
    <location>
        <begin position="2505"/>
        <end position="2519"/>
    </location>
</feature>
<dbReference type="Pfam" id="PF00622">
    <property type="entry name" value="SPRY"/>
    <property type="match status" value="3"/>
</dbReference>
<dbReference type="InterPro" id="IPR035761">
    <property type="entry name" value="SPRY1_RyR"/>
</dbReference>
<dbReference type="InterPro" id="IPR013320">
    <property type="entry name" value="ConA-like_dom_sf"/>
</dbReference>
<evidence type="ECO:0000256" key="3">
    <source>
        <dbReference type="ARBA" id="ARBA00022568"/>
    </source>
</evidence>
<feature type="region of interest" description="Disordered" evidence="15">
    <location>
        <begin position="3099"/>
        <end position="3124"/>
    </location>
</feature>
<dbReference type="InterPro" id="IPR035910">
    <property type="entry name" value="RyR/IP3R_RIH_dom_sf"/>
</dbReference>
<dbReference type="Gene3D" id="6.20.350.10">
    <property type="match status" value="1"/>
</dbReference>
<evidence type="ECO:0000256" key="11">
    <source>
        <dbReference type="ARBA" id="ARBA00023136"/>
    </source>
</evidence>
<feature type="transmembrane region" description="Helical" evidence="16">
    <location>
        <begin position="5212"/>
        <end position="5234"/>
    </location>
</feature>
<feature type="region of interest" description="Disordered" evidence="15">
    <location>
        <begin position="3433"/>
        <end position="3455"/>
    </location>
</feature>
<feature type="region of interest" description="Disordered" evidence="15">
    <location>
        <begin position="3195"/>
        <end position="3220"/>
    </location>
</feature>
<feature type="transmembrane region" description="Helical" evidence="16">
    <location>
        <begin position="5123"/>
        <end position="5144"/>
    </location>
</feature>
<dbReference type="PANTHER" id="PTHR46399">
    <property type="entry name" value="B30.2/SPRY DOMAIN-CONTAINING PROTEIN"/>
    <property type="match status" value="1"/>
</dbReference>
<dbReference type="Gene3D" id="1.10.490.160">
    <property type="match status" value="2"/>
</dbReference>
<dbReference type="InterPro" id="IPR003877">
    <property type="entry name" value="SPRY_dom"/>
</dbReference>
<evidence type="ECO:0008006" key="21">
    <source>
        <dbReference type="Google" id="ProtNLM"/>
    </source>
</evidence>
<dbReference type="InterPro" id="IPR015925">
    <property type="entry name" value="Ryanodine_IP3_receptor"/>
</dbReference>
<dbReference type="InterPro" id="IPR005821">
    <property type="entry name" value="Ion_trans_dom"/>
</dbReference>
<dbReference type="GO" id="GO:0005509">
    <property type="term" value="F:calcium ion binding"/>
    <property type="evidence" value="ECO:0007669"/>
    <property type="project" value="InterPro"/>
</dbReference>
<dbReference type="SMART" id="SM00449">
    <property type="entry name" value="SPRY"/>
    <property type="match status" value="2"/>
</dbReference>
<keyword evidence="7" id="KW-0106">Calcium</keyword>
<dbReference type="PROSITE" id="PS50222">
    <property type="entry name" value="EF_HAND_2"/>
    <property type="match status" value="1"/>
</dbReference>
<feature type="compositionally biased region" description="Low complexity" evidence="15">
    <location>
        <begin position="2278"/>
        <end position="2297"/>
    </location>
</feature>
<proteinExistence type="predicted"/>
<dbReference type="PROSITE" id="PS00018">
    <property type="entry name" value="EF_HAND_1"/>
    <property type="match status" value="2"/>
</dbReference>
<dbReference type="InterPro" id="IPR018247">
    <property type="entry name" value="EF_Hand_1_Ca_BS"/>
</dbReference>
<dbReference type="InterPro" id="IPR011992">
    <property type="entry name" value="EF-hand-dom_pair"/>
</dbReference>
<feature type="region of interest" description="Disordered" evidence="15">
    <location>
        <begin position="4963"/>
        <end position="5023"/>
    </location>
</feature>
<dbReference type="InterPro" id="IPR014821">
    <property type="entry name" value="Ins145_P3_rcpt"/>
</dbReference>
<feature type="region of interest" description="Disordered" evidence="15">
    <location>
        <begin position="2276"/>
        <end position="2299"/>
    </location>
</feature>
<dbReference type="Pfam" id="PF00520">
    <property type="entry name" value="Ion_trans"/>
    <property type="match status" value="1"/>
</dbReference>
<feature type="compositionally biased region" description="Polar residues" evidence="15">
    <location>
        <begin position="4022"/>
        <end position="4038"/>
    </location>
</feature>
<dbReference type="InterPro" id="IPR002048">
    <property type="entry name" value="EF_hand_dom"/>
</dbReference>
<protein>
    <recommendedName>
        <fullName evidence="21">Ryanodine receptor 44F</fullName>
    </recommendedName>
</protein>
<keyword evidence="5 16" id="KW-0812">Transmembrane</keyword>
<evidence type="ECO:0000259" key="19">
    <source>
        <dbReference type="PROSITE" id="PS50919"/>
    </source>
</evidence>
<dbReference type="Pfam" id="PF06459">
    <property type="entry name" value="RR_TM4-6"/>
    <property type="match status" value="1"/>
</dbReference>
<evidence type="ECO:0000256" key="13">
    <source>
        <dbReference type="ARBA" id="ARBA00023303"/>
    </source>
</evidence>
<evidence type="ECO:0000259" key="17">
    <source>
        <dbReference type="PROSITE" id="PS50188"/>
    </source>
</evidence>
<feature type="region of interest" description="Disordered" evidence="15">
    <location>
        <begin position="4355"/>
        <end position="4385"/>
    </location>
</feature>
<dbReference type="SMART" id="SM00054">
    <property type="entry name" value="EFh"/>
    <property type="match status" value="2"/>
</dbReference>
<dbReference type="PANTHER" id="PTHR46399:SF8">
    <property type="entry name" value="B30.2_SPRY DOMAIN-CONTAINING PROTEIN"/>
    <property type="match status" value="1"/>
</dbReference>
<dbReference type="InterPro" id="IPR000699">
    <property type="entry name" value="RIH_dom"/>
</dbReference>
<feature type="domain" description="EF-hand" evidence="18">
    <location>
        <begin position="4685"/>
        <end position="4720"/>
    </location>
</feature>
<dbReference type="GO" id="GO:0006874">
    <property type="term" value="P:intracellular calcium ion homeostasis"/>
    <property type="evidence" value="ECO:0007669"/>
    <property type="project" value="InterPro"/>
</dbReference>
<dbReference type="InterPro" id="IPR036300">
    <property type="entry name" value="MIR_dom_sf"/>
</dbReference>
<feature type="compositionally biased region" description="Basic and acidic residues" evidence="15">
    <location>
        <begin position="5074"/>
        <end position="5083"/>
    </location>
</feature>
<dbReference type="InterPro" id="IPR043136">
    <property type="entry name" value="B30.2/SPRY_sf"/>
</dbReference>
<dbReference type="CDD" id="cd12877">
    <property type="entry name" value="SPRY1_RyR"/>
    <property type="match status" value="1"/>
</dbReference>
<feature type="compositionally biased region" description="Polar residues" evidence="15">
    <location>
        <begin position="4303"/>
        <end position="4319"/>
    </location>
</feature>
<evidence type="ECO:0000256" key="15">
    <source>
        <dbReference type="SAM" id="MobiDB-lite"/>
    </source>
</evidence>
<feature type="region of interest" description="Disordered" evidence="15">
    <location>
        <begin position="2720"/>
        <end position="2747"/>
    </location>
</feature>
<feature type="domain" description="B30.2/SPRY" evidence="17">
    <location>
        <begin position="1085"/>
        <end position="1280"/>
    </location>
</feature>
<evidence type="ECO:0000313" key="20">
    <source>
        <dbReference type="EMBL" id="JAP45160.1"/>
    </source>
</evidence>
<keyword evidence="4" id="KW-0107">Calcium channel</keyword>
<feature type="region of interest" description="Disordered" evidence="15">
    <location>
        <begin position="3322"/>
        <end position="3348"/>
    </location>
</feature>
<dbReference type="Pfam" id="PF02026">
    <property type="entry name" value="RyR"/>
    <property type="match status" value="4"/>
</dbReference>
<dbReference type="InterPro" id="IPR001870">
    <property type="entry name" value="B30.2/SPRY"/>
</dbReference>
<feature type="compositionally biased region" description="Polar residues" evidence="15">
    <location>
        <begin position="2738"/>
        <end position="2747"/>
    </location>
</feature>
<evidence type="ECO:0000256" key="2">
    <source>
        <dbReference type="ARBA" id="ARBA00022448"/>
    </source>
</evidence>
<evidence type="ECO:0000256" key="14">
    <source>
        <dbReference type="ARBA" id="ARBA00036634"/>
    </source>
</evidence>
<feature type="region of interest" description="Disordered" evidence="15">
    <location>
        <begin position="1602"/>
        <end position="1624"/>
    </location>
</feature>
<dbReference type="InterPro" id="IPR009460">
    <property type="entry name" value="Ryanrecept_TM4-6"/>
</dbReference>
<reference evidence="20" key="1">
    <citation type="submission" date="2016-01" db="EMBL/GenBank/DDBJ databases">
        <title>Reference transcriptome for the parasite Schistocephalus solidus: insights into the molecular evolution of parasitism.</title>
        <authorList>
            <person name="Hebert F.O."/>
            <person name="Grambauer S."/>
            <person name="Barber I."/>
            <person name="Landry C.R."/>
            <person name="Aubin-Horth N."/>
        </authorList>
    </citation>
    <scope>NUCLEOTIDE SEQUENCE</scope>
</reference>
<keyword evidence="3" id="KW-0109">Calcium transport</keyword>
<evidence type="ECO:0000256" key="5">
    <source>
        <dbReference type="ARBA" id="ARBA00022692"/>
    </source>
</evidence>
<evidence type="ECO:0000256" key="10">
    <source>
        <dbReference type="ARBA" id="ARBA00023065"/>
    </source>
</evidence>
<feature type="region of interest" description="Disordered" evidence="15">
    <location>
        <begin position="4272"/>
        <end position="4321"/>
    </location>
</feature>
<name>A0A0X3P195_SCHSO</name>
<dbReference type="Pfam" id="PF08454">
    <property type="entry name" value="RIH_assoc"/>
    <property type="match status" value="1"/>
</dbReference>
<dbReference type="PROSITE" id="PS50919">
    <property type="entry name" value="MIR"/>
    <property type="match status" value="1"/>
</dbReference>
<dbReference type="InterPro" id="IPR013333">
    <property type="entry name" value="Ryan_recept"/>
</dbReference>
<feature type="region of interest" description="Disordered" evidence="15">
    <location>
        <begin position="5062"/>
        <end position="5091"/>
    </location>
</feature>
<dbReference type="SUPFAM" id="SSF100909">
    <property type="entry name" value="IP3 receptor type 1 binding core, domain 2"/>
    <property type="match status" value="1"/>
</dbReference>
<dbReference type="Gene3D" id="1.25.10.30">
    <property type="entry name" value="IP3 receptor type 1 binding core, RIH domain"/>
    <property type="match status" value="1"/>
</dbReference>
<evidence type="ECO:0000259" key="18">
    <source>
        <dbReference type="PROSITE" id="PS50222"/>
    </source>
</evidence>
<comment type="subcellular location">
    <subcellularLocation>
        <location evidence="1">Sarcoplasmic reticulum membrane</location>
        <topology evidence="1">Multi-pass membrane protein</topology>
    </subcellularLocation>
</comment>
<keyword evidence="11 16" id="KW-0472">Membrane</keyword>
<dbReference type="Pfam" id="PF21119">
    <property type="entry name" value="RYDR_Jsol"/>
    <property type="match status" value="2"/>
</dbReference>
<dbReference type="Pfam" id="PF08709">
    <property type="entry name" value="Ins145_P3_rec"/>
    <property type="match status" value="1"/>
</dbReference>
<dbReference type="GO" id="GO:0006941">
    <property type="term" value="P:striated muscle contraction"/>
    <property type="evidence" value="ECO:0007669"/>
    <property type="project" value="TreeGrafter"/>
</dbReference>
<dbReference type="SUPFAM" id="SSF47473">
    <property type="entry name" value="EF-hand"/>
    <property type="match status" value="1"/>
</dbReference>
<dbReference type="GO" id="GO:0014808">
    <property type="term" value="P:release of sequestered calcium ion into cytosol by sarcoplasmic reticulum"/>
    <property type="evidence" value="ECO:0007669"/>
    <property type="project" value="TreeGrafter"/>
</dbReference>
<dbReference type="GO" id="GO:0030018">
    <property type="term" value="C:Z disc"/>
    <property type="evidence" value="ECO:0007669"/>
    <property type="project" value="TreeGrafter"/>
</dbReference>
<feature type="transmembrane region" description="Helical" evidence="16">
    <location>
        <begin position="5402"/>
        <end position="5424"/>
    </location>
</feature>
<dbReference type="Pfam" id="PF13499">
    <property type="entry name" value="EF-hand_7"/>
    <property type="match status" value="1"/>
</dbReference>
<dbReference type="FunFam" id="1.10.287.70:FF:000017">
    <property type="entry name" value="ryanodine receptor isoform X2"/>
    <property type="match status" value="1"/>
</dbReference>
<comment type="catalytic activity">
    <reaction evidence="14">
        <text>Ca(2+)(in) = Ca(2+)(out)</text>
        <dbReference type="Rhea" id="RHEA:29671"/>
        <dbReference type="ChEBI" id="CHEBI:29108"/>
    </reaction>
</comment>
<dbReference type="GO" id="GO:0042383">
    <property type="term" value="C:sarcolemma"/>
    <property type="evidence" value="ECO:0007669"/>
    <property type="project" value="TreeGrafter"/>
</dbReference>
<feature type="compositionally biased region" description="Acidic residues" evidence="15">
    <location>
        <begin position="4358"/>
        <end position="4372"/>
    </location>
</feature>
<dbReference type="EMBL" id="GEEE01018065">
    <property type="protein sequence ID" value="JAP45160.1"/>
    <property type="molecule type" value="Transcribed_RNA"/>
</dbReference>
<dbReference type="PROSITE" id="PS50188">
    <property type="entry name" value="B302_SPRY"/>
    <property type="match status" value="2"/>
</dbReference>
<feature type="region of interest" description="Disordered" evidence="15">
    <location>
        <begin position="4231"/>
        <end position="4256"/>
    </location>
</feature>
<evidence type="ECO:0000256" key="7">
    <source>
        <dbReference type="ARBA" id="ARBA00022837"/>
    </source>
</evidence>
<gene>
    <name evidence="20" type="ORF">TR123058</name>
</gene>
<dbReference type="Gene3D" id="2.60.120.920">
    <property type="match status" value="2"/>
</dbReference>
<feature type="domain" description="B30.2/SPRY" evidence="17">
    <location>
        <begin position="653"/>
        <end position="865"/>
    </location>
</feature>
<dbReference type="InterPro" id="IPR013662">
    <property type="entry name" value="RIH_assoc-dom"/>
</dbReference>
<organism evidence="20">
    <name type="scientific">Schistocephalus solidus</name>
    <name type="common">Tapeworm</name>
    <dbReference type="NCBI Taxonomy" id="70667"/>
    <lineage>
        <taxon>Eukaryota</taxon>
        <taxon>Metazoa</taxon>
        <taxon>Spiralia</taxon>
        <taxon>Lophotrochozoa</taxon>
        <taxon>Platyhelminthes</taxon>
        <taxon>Cestoda</taxon>
        <taxon>Eucestoda</taxon>
        <taxon>Diphyllobothriidea</taxon>
        <taxon>Diphyllobothriidae</taxon>
        <taxon>Schistocephalus</taxon>
    </lineage>
</organism>
<accession>A0A0X3P195</accession>
<dbReference type="Pfam" id="PF02815">
    <property type="entry name" value="MIR"/>
    <property type="match status" value="1"/>
</dbReference>